<sequence length="185" mass="20911">MPNSKIGQAAFVDVETTGLNPLQDEVIEFGLAVFRFHRDTGEIFNVPYVYTGLRQPSKRIPRAATAIHGISNDMVKGMHIDEEKVRIGLNSCEFLVAHNAPFDYAFLVRLFPWTASLVWMCSMRHIDWASHGYPSRGLQFLVRTHHVANSECHRAGADCLAGVRLLGCQNPRGQFYLRELLDQLL</sequence>
<dbReference type="SMART" id="SM00479">
    <property type="entry name" value="EXOIII"/>
    <property type="match status" value="1"/>
</dbReference>
<dbReference type="InterPro" id="IPR013520">
    <property type="entry name" value="Ribonucl_H"/>
</dbReference>
<dbReference type="PANTHER" id="PTHR30231:SF37">
    <property type="entry name" value="EXODEOXYRIBONUCLEASE 10"/>
    <property type="match status" value="1"/>
</dbReference>
<dbReference type="CDD" id="cd06127">
    <property type="entry name" value="DEDDh"/>
    <property type="match status" value="1"/>
</dbReference>
<feature type="domain" description="Exonuclease" evidence="1">
    <location>
        <begin position="8"/>
        <end position="175"/>
    </location>
</feature>
<dbReference type="InterPro" id="IPR036397">
    <property type="entry name" value="RNaseH_sf"/>
</dbReference>
<evidence type="ECO:0000313" key="2">
    <source>
        <dbReference type="EMBL" id="PSR20481.1"/>
    </source>
</evidence>
<evidence type="ECO:0000313" key="3">
    <source>
        <dbReference type="Proteomes" id="UP000241848"/>
    </source>
</evidence>
<dbReference type="Pfam" id="PF00929">
    <property type="entry name" value="RNase_T"/>
    <property type="match status" value="1"/>
</dbReference>
<dbReference type="Gene3D" id="3.30.420.10">
    <property type="entry name" value="Ribonuclease H-like superfamily/Ribonuclease H"/>
    <property type="match status" value="1"/>
</dbReference>
<dbReference type="SUPFAM" id="SSF53098">
    <property type="entry name" value="Ribonuclease H-like"/>
    <property type="match status" value="1"/>
</dbReference>
<gene>
    <name evidence="2" type="ORF">C7B45_14785</name>
</gene>
<proteinExistence type="predicted"/>
<dbReference type="Proteomes" id="UP000241848">
    <property type="component" value="Unassembled WGS sequence"/>
</dbReference>
<accession>A0A2T2WE12</accession>
<evidence type="ECO:0000259" key="1">
    <source>
        <dbReference type="SMART" id="SM00479"/>
    </source>
</evidence>
<dbReference type="GO" id="GO:0045004">
    <property type="term" value="P:DNA replication proofreading"/>
    <property type="evidence" value="ECO:0007669"/>
    <property type="project" value="TreeGrafter"/>
</dbReference>
<dbReference type="InterPro" id="IPR012337">
    <property type="entry name" value="RNaseH-like_sf"/>
</dbReference>
<protein>
    <recommendedName>
        <fullName evidence="1">Exonuclease domain-containing protein</fullName>
    </recommendedName>
</protein>
<dbReference type="GO" id="GO:0008408">
    <property type="term" value="F:3'-5' exonuclease activity"/>
    <property type="evidence" value="ECO:0007669"/>
    <property type="project" value="TreeGrafter"/>
</dbReference>
<dbReference type="GO" id="GO:0003676">
    <property type="term" value="F:nucleic acid binding"/>
    <property type="evidence" value="ECO:0007669"/>
    <property type="project" value="InterPro"/>
</dbReference>
<comment type="caution">
    <text evidence="2">The sequence shown here is derived from an EMBL/GenBank/DDBJ whole genome shotgun (WGS) entry which is preliminary data.</text>
</comment>
<dbReference type="GO" id="GO:0005829">
    <property type="term" value="C:cytosol"/>
    <property type="evidence" value="ECO:0007669"/>
    <property type="project" value="TreeGrafter"/>
</dbReference>
<name>A0A2T2WE12_9FIRM</name>
<dbReference type="AlphaFoldDB" id="A0A2T2WE12"/>
<dbReference type="EMBL" id="PXYV01000061">
    <property type="protein sequence ID" value="PSR20481.1"/>
    <property type="molecule type" value="Genomic_DNA"/>
</dbReference>
<organism evidence="2 3">
    <name type="scientific">Sulfobacillus acidophilus</name>
    <dbReference type="NCBI Taxonomy" id="53633"/>
    <lineage>
        <taxon>Bacteria</taxon>
        <taxon>Bacillati</taxon>
        <taxon>Bacillota</taxon>
        <taxon>Clostridia</taxon>
        <taxon>Eubacteriales</taxon>
        <taxon>Clostridiales Family XVII. Incertae Sedis</taxon>
        <taxon>Sulfobacillus</taxon>
    </lineage>
</organism>
<dbReference type="PANTHER" id="PTHR30231">
    <property type="entry name" value="DNA POLYMERASE III SUBUNIT EPSILON"/>
    <property type="match status" value="1"/>
</dbReference>
<reference evidence="2 3" key="1">
    <citation type="journal article" date="2014" name="BMC Genomics">
        <title>Comparison of environmental and isolate Sulfobacillus genomes reveals diverse carbon, sulfur, nitrogen, and hydrogen metabolisms.</title>
        <authorList>
            <person name="Justice N.B."/>
            <person name="Norman A."/>
            <person name="Brown C.T."/>
            <person name="Singh A."/>
            <person name="Thomas B.C."/>
            <person name="Banfield J.F."/>
        </authorList>
    </citation>
    <scope>NUCLEOTIDE SEQUENCE [LARGE SCALE GENOMIC DNA]</scope>
    <source>
        <strain evidence="2">AMDSBA3</strain>
    </source>
</reference>